<gene>
    <name evidence="12 14" type="primary">moaA</name>
    <name evidence="14" type="ORF">ACFPGP_05745</name>
</gene>
<feature type="binding site" evidence="12">
    <location>
        <position position="26"/>
    </location>
    <ligand>
        <name>GTP</name>
        <dbReference type="ChEBI" id="CHEBI:37565"/>
    </ligand>
</feature>
<feature type="binding site" evidence="12">
    <location>
        <begin position="272"/>
        <end position="274"/>
    </location>
    <ligand>
        <name>GTP</name>
        <dbReference type="ChEBI" id="CHEBI:37565"/>
    </ligand>
</feature>
<sequence length="342" mass="37916">MSDEVMSGVPASGHVDRLGRALTDLRLSVTDRCNFRCRYCMPRELFGADHTFLERDELLTFEEMTRLLEVFKSLGVRKVRLTGGEPLLRRGLPALVGMLPKFDDLAMTTNGVLLPRLATPLAEAGLHRVTVSLDALDDETFQKLADTPMRVADVVAGIDAAREAGLAVKVNTVLQRGVNDDQLEQMAEWARERGLTLRFIEYMDVGTTNGWRREKVVPAVEIRDRLAARWSLAPVQPEVYGEVASRYRYIDGVAEVGIISSVTRPFCRTCTRARISSIGELYTCLFAASGTDLRQLVRGGGDNQRLAEAIKQVWGLRTDRASELRSEGGLLGPRVEMSYIGG</sequence>
<dbReference type="InterPro" id="IPR010505">
    <property type="entry name" value="MoaA_twitch"/>
</dbReference>
<evidence type="ECO:0000256" key="6">
    <source>
        <dbReference type="ARBA" id="ARBA00023004"/>
    </source>
</evidence>
<evidence type="ECO:0000256" key="3">
    <source>
        <dbReference type="ARBA" id="ARBA00022691"/>
    </source>
</evidence>
<keyword evidence="6 12" id="KW-0408">Iron</keyword>
<dbReference type="SMART" id="SM00729">
    <property type="entry name" value="Elp3"/>
    <property type="match status" value="1"/>
</dbReference>
<dbReference type="InterPro" id="IPR013785">
    <property type="entry name" value="Aldolase_TIM"/>
</dbReference>
<dbReference type="SFLD" id="SFLDG01383">
    <property type="entry name" value="cyclic_pyranopterin_phosphate"/>
    <property type="match status" value="1"/>
</dbReference>
<dbReference type="PANTHER" id="PTHR22960:SF0">
    <property type="entry name" value="MOLYBDENUM COFACTOR BIOSYNTHESIS PROTEIN 1"/>
    <property type="match status" value="1"/>
</dbReference>
<keyword evidence="9 12" id="KW-0501">Molybdenum cofactor biosynthesis</keyword>
<dbReference type="SFLD" id="SFLDS00029">
    <property type="entry name" value="Radical_SAM"/>
    <property type="match status" value="1"/>
</dbReference>
<dbReference type="SFLD" id="SFLDG01386">
    <property type="entry name" value="main_SPASM_domain-containing"/>
    <property type="match status" value="1"/>
</dbReference>
<comment type="function">
    <text evidence="12">Catalyzes the cyclization of GTP to (8S)-3',8-cyclo-7,8-dihydroguanosine 5'-triphosphate.</text>
</comment>
<proteinExistence type="inferred from homology"/>
<dbReference type="RefSeq" id="WP_378588132.1">
    <property type="nucleotide sequence ID" value="NZ_JBHSKD010000005.1"/>
</dbReference>
<keyword evidence="4 12" id="KW-0479">Metal-binding</keyword>
<dbReference type="EC" id="4.1.99.22" evidence="1 12"/>
<evidence type="ECO:0000256" key="4">
    <source>
        <dbReference type="ARBA" id="ARBA00022723"/>
    </source>
</evidence>
<feature type="binding site" evidence="12">
    <location>
        <position position="169"/>
    </location>
    <ligand>
        <name>GTP</name>
        <dbReference type="ChEBI" id="CHEBI:37565"/>
    </ligand>
</feature>
<comment type="cofactor">
    <cofactor evidence="12">
        <name>[4Fe-4S] cluster</name>
        <dbReference type="ChEBI" id="CHEBI:49883"/>
    </cofactor>
    <text evidence="12">Binds 2 [4Fe-4S] clusters. Binds 1 [4Fe-4S] cluster coordinated with 3 cysteines and an exchangeable S-adenosyl-L-methionine and 1 [4Fe-4S] cluster coordinated with 3 cysteines and the GTP-derived substrate.</text>
</comment>
<keyword evidence="3 12" id="KW-0949">S-adenosyl-L-methionine</keyword>
<reference evidence="15" key="1">
    <citation type="journal article" date="2019" name="Int. J. Syst. Evol. Microbiol.">
        <title>The Global Catalogue of Microorganisms (GCM) 10K type strain sequencing project: providing services to taxonomists for standard genome sequencing and annotation.</title>
        <authorList>
            <consortium name="The Broad Institute Genomics Platform"/>
            <consortium name="The Broad Institute Genome Sequencing Center for Infectious Disease"/>
            <person name="Wu L."/>
            <person name="Ma J."/>
        </authorList>
    </citation>
    <scope>NUCLEOTIDE SEQUENCE [LARGE SCALE GENOMIC DNA]</scope>
    <source>
        <strain evidence="15">DFY41</strain>
    </source>
</reference>
<evidence type="ECO:0000313" key="14">
    <source>
        <dbReference type="EMBL" id="MFC5176167.1"/>
    </source>
</evidence>
<feature type="binding site" evidence="12">
    <location>
        <position position="84"/>
    </location>
    <ligand>
        <name>S-adenosyl-L-methionine</name>
        <dbReference type="ChEBI" id="CHEBI:59789"/>
    </ligand>
</feature>
<dbReference type="CDD" id="cd21117">
    <property type="entry name" value="Twitch_MoaA"/>
    <property type="match status" value="1"/>
</dbReference>
<dbReference type="Pfam" id="PF04055">
    <property type="entry name" value="Radical_SAM"/>
    <property type="match status" value="1"/>
</dbReference>
<comment type="caution">
    <text evidence="14">The sequence shown here is derived from an EMBL/GenBank/DDBJ whole genome shotgun (WGS) entry which is preliminary data.</text>
</comment>
<dbReference type="InterPro" id="IPR013483">
    <property type="entry name" value="MoaA"/>
</dbReference>
<feature type="binding site" evidence="12">
    <location>
        <position position="108"/>
    </location>
    <ligand>
        <name>GTP</name>
        <dbReference type="ChEBI" id="CHEBI:37565"/>
    </ligand>
</feature>
<evidence type="ECO:0000259" key="13">
    <source>
        <dbReference type="PROSITE" id="PS51918"/>
    </source>
</evidence>
<evidence type="ECO:0000256" key="9">
    <source>
        <dbReference type="ARBA" id="ARBA00023150"/>
    </source>
</evidence>
<dbReference type="NCBIfam" id="TIGR02666">
    <property type="entry name" value="moaA"/>
    <property type="match status" value="1"/>
</dbReference>
<dbReference type="SFLD" id="SFLDG01067">
    <property type="entry name" value="SPASM/twitch_domain_containing"/>
    <property type="match status" value="1"/>
</dbReference>
<dbReference type="GO" id="GO:0061798">
    <property type="term" value="F:GTP 3',8'-cyclase activity"/>
    <property type="evidence" value="ECO:0007669"/>
    <property type="project" value="UniProtKB-EC"/>
</dbReference>
<feature type="binding site" evidence="12">
    <location>
        <position position="37"/>
    </location>
    <ligand>
        <name>[4Fe-4S] cluster</name>
        <dbReference type="ChEBI" id="CHEBI:49883"/>
        <label>1</label>
        <note>4Fe-4S-S-AdoMet</note>
    </ligand>
</feature>
<feature type="binding site" evidence="12">
    <location>
        <position position="203"/>
    </location>
    <ligand>
        <name>S-adenosyl-L-methionine</name>
        <dbReference type="ChEBI" id="CHEBI:59789"/>
    </ligand>
</feature>
<comment type="similarity">
    <text evidence="12">Belongs to the radical SAM superfamily. MoaA family.</text>
</comment>
<feature type="domain" description="Radical SAM core" evidence="13">
    <location>
        <begin position="17"/>
        <end position="242"/>
    </location>
</feature>
<evidence type="ECO:0000256" key="1">
    <source>
        <dbReference type="ARBA" id="ARBA00012167"/>
    </source>
</evidence>
<feature type="binding site" evidence="12">
    <location>
        <position position="39"/>
    </location>
    <ligand>
        <name>S-adenosyl-L-methionine</name>
        <dbReference type="ChEBI" id="CHEBI:59789"/>
    </ligand>
</feature>
<evidence type="ECO:0000256" key="12">
    <source>
        <dbReference type="HAMAP-Rule" id="MF_01225"/>
    </source>
</evidence>
<keyword evidence="15" id="KW-1185">Reference proteome</keyword>
<comment type="subunit">
    <text evidence="12">Monomer and homodimer.</text>
</comment>
<protein>
    <recommendedName>
        <fullName evidence="1 12">GTP 3',8-cyclase</fullName>
        <ecNumber evidence="1 12">4.1.99.22</ecNumber>
    </recommendedName>
    <alternativeName>
        <fullName evidence="12">Molybdenum cofactor biosynthesis protein A</fullName>
    </alternativeName>
</protein>
<dbReference type="InterPro" id="IPR000385">
    <property type="entry name" value="MoaA_NifB_PqqE_Fe-S-bd_CS"/>
</dbReference>
<feature type="binding site" evidence="12">
    <location>
        <position position="284"/>
    </location>
    <ligand>
        <name>[4Fe-4S] cluster</name>
        <dbReference type="ChEBI" id="CHEBI:49883"/>
        <label>2</label>
        <note>4Fe-4S-substrate</note>
    </ligand>
</feature>
<dbReference type="PANTHER" id="PTHR22960">
    <property type="entry name" value="MOLYBDOPTERIN COFACTOR SYNTHESIS PROTEIN A"/>
    <property type="match status" value="1"/>
</dbReference>
<dbReference type="InterPro" id="IPR007197">
    <property type="entry name" value="rSAM"/>
</dbReference>
<dbReference type="PROSITE" id="PS51918">
    <property type="entry name" value="RADICAL_SAM"/>
    <property type="match status" value="1"/>
</dbReference>
<evidence type="ECO:0000256" key="11">
    <source>
        <dbReference type="ARBA" id="ARBA00048697"/>
    </source>
</evidence>
<evidence type="ECO:0000256" key="2">
    <source>
        <dbReference type="ARBA" id="ARBA00022485"/>
    </source>
</evidence>
<feature type="binding site" evidence="12">
    <location>
        <position position="33"/>
    </location>
    <ligand>
        <name>[4Fe-4S] cluster</name>
        <dbReference type="ChEBI" id="CHEBI:49883"/>
        <label>1</label>
        <note>4Fe-4S-S-AdoMet</note>
    </ligand>
</feature>
<evidence type="ECO:0000256" key="8">
    <source>
        <dbReference type="ARBA" id="ARBA00023134"/>
    </source>
</evidence>
<dbReference type="CDD" id="cd01335">
    <property type="entry name" value="Radical_SAM"/>
    <property type="match status" value="1"/>
</dbReference>
<name>A0ABW0BGP0_9ACTN</name>
<evidence type="ECO:0000256" key="5">
    <source>
        <dbReference type="ARBA" id="ARBA00022741"/>
    </source>
</evidence>
<feature type="binding site" evidence="12">
    <location>
        <position position="80"/>
    </location>
    <ligand>
        <name>GTP</name>
        <dbReference type="ChEBI" id="CHEBI:37565"/>
    </ligand>
</feature>
<feature type="binding site" evidence="12">
    <location>
        <position position="132"/>
    </location>
    <ligand>
        <name>S-adenosyl-L-methionine</name>
        <dbReference type="ChEBI" id="CHEBI:59789"/>
    </ligand>
</feature>
<accession>A0ABW0BGP0</accession>
<dbReference type="EMBL" id="JBHSKD010000005">
    <property type="protein sequence ID" value="MFC5176167.1"/>
    <property type="molecule type" value="Genomic_DNA"/>
</dbReference>
<evidence type="ECO:0000256" key="7">
    <source>
        <dbReference type="ARBA" id="ARBA00023014"/>
    </source>
</evidence>
<dbReference type="InterPro" id="IPR058240">
    <property type="entry name" value="rSAM_sf"/>
</dbReference>
<keyword evidence="2 12" id="KW-0004">4Fe-4S</keyword>
<dbReference type="InterPro" id="IPR040064">
    <property type="entry name" value="MoaA-like"/>
</dbReference>
<dbReference type="InterPro" id="IPR006638">
    <property type="entry name" value="Elp3/MiaA/NifB-like_rSAM"/>
</dbReference>
<organism evidence="14 15">
    <name type="scientific">Nocardioides taihuensis</name>
    <dbReference type="NCBI Taxonomy" id="1835606"/>
    <lineage>
        <taxon>Bacteria</taxon>
        <taxon>Bacillati</taxon>
        <taxon>Actinomycetota</taxon>
        <taxon>Actinomycetes</taxon>
        <taxon>Propionibacteriales</taxon>
        <taxon>Nocardioidaceae</taxon>
        <taxon>Nocardioides</taxon>
    </lineage>
</organism>
<evidence type="ECO:0000313" key="15">
    <source>
        <dbReference type="Proteomes" id="UP001596087"/>
    </source>
</evidence>
<keyword evidence="10 12" id="KW-0456">Lyase</keyword>
<dbReference type="InterPro" id="IPR050105">
    <property type="entry name" value="MoCo_biosynth_MoaA/MoaC"/>
</dbReference>
<feature type="binding site" evidence="12">
    <location>
        <position position="267"/>
    </location>
    <ligand>
        <name>[4Fe-4S] cluster</name>
        <dbReference type="ChEBI" id="CHEBI:49883"/>
        <label>2</label>
        <note>4Fe-4S-substrate</note>
    </ligand>
</feature>
<dbReference type="PROSITE" id="PS01305">
    <property type="entry name" value="MOAA_NIFB_PQQE"/>
    <property type="match status" value="1"/>
</dbReference>
<dbReference type="Proteomes" id="UP001596087">
    <property type="component" value="Unassembled WGS sequence"/>
</dbReference>
<evidence type="ECO:0000256" key="10">
    <source>
        <dbReference type="ARBA" id="ARBA00023239"/>
    </source>
</evidence>
<dbReference type="Pfam" id="PF06463">
    <property type="entry name" value="Mob_synth_C"/>
    <property type="match status" value="1"/>
</dbReference>
<keyword evidence="8 12" id="KW-0342">GTP-binding</keyword>
<dbReference type="SUPFAM" id="SSF102114">
    <property type="entry name" value="Radical SAM enzymes"/>
    <property type="match status" value="1"/>
</dbReference>
<dbReference type="Gene3D" id="3.20.20.70">
    <property type="entry name" value="Aldolase class I"/>
    <property type="match status" value="1"/>
</dbReference>
<keyword evidence="5 12" id="KW-0547">Nucleotide-binding</keyword>
<keyword evidence="7 12" id="KW-0411">Iron-sulfur</keyword>
<comment type="pathway">
    <text evidence="12">Cofactor biosynthesis; molybdopterin biosynthesis.</text>
</comment>
<feature type="binding site" evidence="12">
    <location>
        <position position="270"/>
    </location>
    <ligand>
        <name>[4Fe-4S] cluster</name>
        <dbReference type="ChEBI" id="CHEBI:49883"/>
        <label>2</label>
        <note>4Fe-4S-substrate</note>
    </ligand>
</feature>
<comment type="catalytic activity">
    <reaction evidence="11 12">
        <text>GTP + AH2 + S-adenosyl-L-methionine = (8S)-3',8-cyclo-7,8-dihydroguanosine 5'-triphosphate + 5'-deoxyadenosine + L-methionine + A + H(+)</text>
        <dbReference type="Rhea" id="RHEA:49576"/>
        <dbReference type="ChEBI" id="CHEBI:13193"/>
        <dbReference type="ChEBI" id="CHEBI:15378"/>
        <dbReference type="ChEBI" id="CHEBI:17319"/>
        <dbReference type="ChEBI" id="CHEBI:17499"/>
        <dbReference type="ChEBI" id="CHEBI:37565"/>
        <dbReference type="ChEBI" id="CHEBI:57844"/>
        <dbReference type="ChEBI" id="CHEBI:59789"/>
        <dbReference type="ChEBI" id="CHEBI:131766"/>
        <dbReference type="EC" id="4.1.99.22"/>
    </reaction>
</comment>
<feature type="binding site" evidence="12">
    <location>
        <position position="40"/>
    </location>
    <ligand>
        <name>[4Fe-4S] cluster</name>
        <dbReference type="ChEBI" id="CHEBI:49883"/>
        <label>1</label>
        <note>4Fe-4S-S-AdoMet</note>
    </ligand>
</feature>
<dbReference type="HAMAP" id="MF_01225_B">
    <property type="entry name" value="MoaA_B"/>
    <property type="match status" value="1"/>
</dbReference>